<evidence type="ECO:0000256" key="9">
    <source>
        <dbReference type="SAM" id="MobiDB-lite"/>
    </source>
</evidence>
<protein>
    <recommendedName>
        <fullName evidence="10">HSF-type DNA-binding domain-containing protein</fullName>
    </recommendedName>
</protein>
<dbReference type="PANTHER" id="PTHR10015:SF427">
    <property type="entry name" value="HEAT SHOCK FACTOR PROTEIN"/>
    <property type="match status" value="1"/>
</dbReference>
<keyword evidence="6" id="KW-0539">Nucleus</keyword>
<dbReference type="AlphaFoldDB" id="A0AAD5PA07"/>
<comment type="caution">
    <text evidence="11">The sequence shown here is derived from an EMBL/GenBank/DDBJ whole genome shotgun (WGS) entry which is preliminary data.</text>
</comment>
<proteinExistence type="inferred from homology"/>
<evidence type="ECO:0000256" key="5">
    <source>
        <dbReference type="ARBA" id="ARBA00023163"/>
    </source>
</evidence>
<feature type="compositionally biased region" description="Polar residues" evidence="9">
    <location>
        <begin position="647"/>
        <end position="677"/>
    </location>
</feature>
<dbReference type="InterPro" id="IPR036388">
    <property type="entry name" value="WH-like_DNA-bd_sf"/>
</dbReference>
<dbReference type="Gene3D" id="1.10.10.10">
    <property type="entry name" value="Winged helix-like DNA-binding domain superfamily/Winged helix DNA-binding domain"/>
    <property type="match status" value="1"/>
</dbReference>
<evidence type="ECO:0000256" key="8">
    <source>
        <dbReference type="SAM" id="Coils"/>
    </source>
</evidence>
<sequence>MSKQIPANITPLPTSSPPSNSTTPPAIGLPSMLPATQTKANANTTTATPVVTTATTNNAQNNTGASLSKAVVNPNQIQRAKMQNVPAFLNKLYNMVDDPTTDDLIRWAEDGMSFIVLRHEDFAKRVLPRFFKHSNFSSFVRQLNMYGFHKVPHLQQGVLHADSDAERWEFSNPHFQRNQPDLLLLVTRKKGRDTEEKEPANIDMHHILDEIAAIKKHQMSISADLKGIQRDNQVLWQETLSARERHQRHQETIDKILRFLASVFSSDKKRVVIPRKRRFLIGDANTEYKDEDFLEEDEDEIEDVGRRPKVPRHAAQFDIDEYVNHSNSGQTPNSNNNNNNNNNSSSSSSKIRPNLSYNTSNTAGIGSSDVLDASATELAAAIALNDETKQQNQQQQLQLQQHLNNSLMSPVQPTGQDLSTIFNAQQLQGLHNLITLAQANPSILNQLANESFYNPIPPAVDYTSTTGISSANGGIQPKQEQGTINNTNNISTTRVPTTTTTPNSTLSPSTSSVTTAPSTFQQPQTSLAAIAPAPASATLPQISNSIASATKSADAINQDIEALGASLGMLANQLGFDPNKYSSDGNNFINIDDFLNTGMFSDPSSNINHAIPHTMLGSSVPDSPTPYTVDSPSAPVSASSTPMASTGMDQTNTSSSSVVQDNKTDDQSISSPANSTAADRFRVQRRLILHGRELMDSNNNKGHNASMTNYIKFESLPNLRLCQQSSRARFFVVAGALVTLMQKAEQLKMQTLYNYAEYVSREDRR</sequence>
<dbReference type="PRINTS" id="PR00056">
    <property type="entry name" value="HSFDOMAIN"/>
</dbReference>
<evidence type="ECO:0000256" key="1">
    <source>
        <dbReference type="ARBA" id="ARBA00004123"/>
    </source>
</evidence>
<dbReference type="PANTHER" id="PTHR10015">
    <property type="entry name" value="HEAT SHOCK TRANSCRIPTION FACTOR"/>
    <property type="match status" value="1"/>
</dbReference>
<reference evidence="11" key="1">
    <citation type="journal article" date="2022" name="IScience">
        <title>Evolution of zygomycete secretomes and the origins of terrestrial fungal ecologies.</title>
        <authorList>
            <person name="Chang Y."/>
            <person name="Wang Y."/>
            <person name="Mondo S."/>
            <person name="Ahrendt S."/>
            <person name="Andreopoulos W."/>
            <person name="Barry K."/>
            <person name="Beard J."/>
            <person name="Benny G.L."/>
            <person name="Blankenship S."/>
            <person name="Bonito G."/>
            <person name="Cuomo C."/>
            <person name="Desiro A."/>
            <person name="Gervers K.A."/>
            <person name="Hundley H."/>
            <person name="Kuo A."/>
            <person name="LaButti K."/>
            <person name="Lang B.F."/>
            <person name="Lipzen A."/>
            <person name="O'Donnell K."/>
            <person name="Pangilinan J."/>
            <person name="Reynolds N."/>
            <person name="Sandor L."/>
            <person name="Smith M.E."/>
            <person name="Tsang A."/>
            <person name="Grigoriev I.V."/>
            <person name="Stajich J.E."/>
            <person name="Spatafora J.W."/>
        </authorList>
    </citation>
    <scope>NUCLEOTIDE SEQUENCE</scope>
    <source>
        <strain evidence="11">RSA 2281</strain>
    </source>
</reference>
<feature type="domain" description="HSF-type DNA-binding" evidence="10">
    <location>
        <begin position="127"/>
        <end position="151"/>
    </location>
</feature>
<evidence type="ECO:0000313" key="11">
    <source>
        <dbReference type="EMBL" id="KAI9252361.1"/>
    </source>
</evidence>
<accession>A0AAD5PA07</accession>
<dbReference type="GO" id="GO:0005634">
    <property type="term" value="C:nucleus"/>
    <property type="evidence" value="ECO:0007669"/>
    <property type="project" value="UniProtKB-SubCell"/>
</dbReference>
<evidence type="ECO:0000313" key="12">
    <source>
        <dbReference type="Proteomes" id="UP001209540"/>
    </source>
</evidence>
<keyword evidence="8" id="KW-0175">Coiled coil</keyword>
<name>A0AAD5PA07_9FUNG</name>
<reference evidence="11" key="2">
    <citation type="submission" date="2023-02" db="EMBL/GenBank/DDBJ databases">
        <authorList>
            <consortium name="DOE Joint Genome Institute"/>
            <person name="Mondo S.J."/>
            <person name="Chang Y."/>
            <person name="Wang Y."/>
            <person name="Ahrendt S."/>
            <person name="Andreopoulos W."/>
            <person name="Barry K."/>
            <person name="Beard J."/>
            <person name="Benny G.L."/>
            <person name="Blankenship S."/>
            <person name="Bonito G."/>
            <person name="Cuomo C."/>
            <person name="Desiro A."/>
            <person name="Gervers K.A."/>
            <person name="Hundley H."/>
            <person name="Kuo A."/>
            <person name="LaButti K."/>
            <person name="Lang B.F."/>
            <person name="Lipzen A."/>
            <person name="O'Donnell K."/>
            <person name="Pangilinan J."/>
            <person name="Reynolds N."/>
            <person name="Sandor L."/>
            <person name="Smith M.W."/>
            <person name="Tsang A."/>
            <person name="Grigoriev I.V."/>
            <person name="Stajich J.E."/>
            <person name="Spatafora J.W."/>
        </authorList>
    </citation>
    <scope>NUCLEOTIDE SEQUENCE</scope>
    <source>
        <strain evidence="11">RSA 2281</strain>
    </source>
</reference>
<evidence type="ECO:0000256" key="3">
    <source>
        <dbReference type="ARBA" id="ARBA00023015"/>
    </source>
</evidence>
<keyword evidence="5" id="KW-0804">Transcription</keyword>
<dbReference type="InterPro" id="IPR036390">
    <property type="entry name" value="WH_DNA-bd_sf"/>
</dbReference>
<organism evidence="11 12">
    <name type="scientific">Phascolomyces articulosus</name>
    <dbReference type="NCBI Taxonomy" id="60185"/>
    <lineage>
        <taxon>Eukaryota</taxon>
        <taxon>Fungi</taxon>
        <taxon>Fungi incertae sedis</taxon>
        <taxon>Mucoromycota</taxon>
        <taxon>Mucoromycotina</taxon>
        <taxon>Mucoromycetes</taxon>
        <taxon>Mucorales</taxon>
        <taxon>Lichtheimiaceae</taxon>
        <taxon>Phascolomyces</taxon>
    </lineage>
</organism>
<evidence type="ECO:0000256" key="4">
    <source>
        <dbReference type="ARBA" id="ARBA00023125"/>
    </source>
</evidence>
<feature type="compositionally biased region" description="Low complexity" evidence="9">
    <location>
        <begin position="333"/>
        <end position="349"/>
    </location>
</feature>
<dbReference type="PROSITE" id="PS00434">
    <property type="entry name" value="HSF_DOMAIN"/>
    <property type="match status" value="1"/>
</dbReference>
<dbReference type="FunFam" id="1.10.10.10:FF:000027">
    <property type="entry name" value="Heat shock transcription factor 1"/>
    <property type="match status" value="1"/>
</dbReference>
<feature type="compositionally biased region" description="Polar residues" evidence="9">
    <location>
        <begin position="473"/>
        <end position="482"/>
    </location>
</feature>
<feature type="compositionally biased region" description="Low complexity" evidence="9">
    <location>
        <begin position="628"/>
        <end position="646"/>
    </location>
</feature>
<feature type="region of interest" description="Disordered" evidence="9">
    <location>
        <begin position="324"/>
        <end position="360"/>
    </location>
</feature>
<evidence type="ECO:0000259" key="10">
    <source>
        <dbReference type="PROSITE" id="PS00434"/>
    </source>
</evidence>
<feature type="coiled-coil region" evidence="8">
    <location>
        <begin position="378"/>
        <end position="405"/>
    </location>
</feature>
<comment type="subcellular location">
    <subcellularLocation>
        <location evidence="1">Nucleus</location>
    </subcellularLocation>
</comment>
<evidence type="ECO:0000256" key="2">
    <source>
        <dbReference type="ARBA" id="ARBA00006403"/>
    </source>
</evidence>
<dbReference type="GO" id="GO:0043565">
    <property type="term" value="F:sequence-specific DNA binding"/>
    <property type="evidence" value="ECO:0007669"/>
    <property type="project" value="InterPro"/>
</dbReference>
<feature type="compositionally biased region" description="Polar residues" evidence="9">
    <location>
        <begin position="617"/>
        <end position="626"/>
    </location>
</feature>
<feature type="compositionally biased region" description="Low complexity" evidence="9">
    <location>
        <begin position="10"/>
        <end position="25"/>
    </location>
</feature>
<dbReference type="GO" id="GO:0003700">
    <property type="term" value="F:DNA-binding transcription factor activity"/>
    <property type="evidence" value="ECO:0007669"/>
    <property type="project" value="InterPro"/>
</dbReference>
<keyword evidence="12" id="KW-1185">Reference proteome</keyword>
<feature type="region of interest" description="Disordered" evidence="9">
    <location>
        <begin position="473"/>
        <end position="518"/>
    </location>
</feature>
<comment type="similarity">
    <text evidence="2 7">Belongs to the HSF family.</text>
</comment>
<evidence type="ECO:0000256" key="7">
    <source>
        <dbReference type="RuleBase" id="RU004020"/>
    </source>
</evidence>
<feature type="region of interest" description="Disordered" evidence="9">
    <location>
        <begin position="1"/>
        <end position="32"/>
    </location>
</feature>
<dbReference type="InterPro" id="IPR000232">
    <property type="entry name" value="HSF_DNA-bd"/>
</dbReference>
<keyword evidence="3" id="KW-0805">Transcription regulation</keyword>
<feature type="region of interest" description="Disordered" evidence="9">
    <location>
        <begin position="617"/>
        <end position="677"/>
    </location>
</feature>
<dbReference type="Pfam" id="PF00447">
    <property type="entry name" value="HSF_DNA-bind"/>
    <property type="match status" value="1"/>
</dbReference>
<keyword evidence="4" id="KW-0238">DNA-binding</keyword>
<dbReference type="Proteomes" id="UP001209540">
    <property type="component" value="Unassembled WGS sequence"/>
</dbReference>
<evidence type="ECO:0000256" key="6">
    <source>
        <dbReference type="ARBA" id="ARBA00023242"/>
    </source>
</evidence>
<feature type="compositionally biased region" description="Low complexity" evidence="9">
    <location>
        <begin position="483"/>
        <end position="518"/>
    </location>
</feature>
<dbReference type="EMBL" id="JAIXMP010000028">
    <property type="protein sequence ID" value="KAI9252361.1"/>
    <property type="molecule type" value="Genomic_DNA"/>
</dbReference>
<dbReference type="SMART" id="SM00415">
    <property type="entry name" value="HSF"/>
    <property type="match status" value="1"/>
</dbReference>
<dbReference type="SUPFAM" id="SSF46785">
    <property type="entry name" value="Winged helix' DNA-binding domain"/>
    <property type="match status" value="1"/>
</dbReference>
<gene>
    <name evidence="11" type="ORF">BDA99DRAFT_574895</name>
</gene>